<dbReference type="Proteomes" id="UP000567293">
    <property type="component" value="Unassembled WGS sequence"/>
</dbReference>
<protein>
    <submittedName>
        <fullName evidence="1">Uncharacterized protein</fullName>
    </submittedName>
</protein>
<proteinExistence type="predicted"/>
<comment type="caution">
    <text evidence="1">The sequence shown here is derived from an EMBL/GenBank/DDBJ whole genome shotgun (WGS) entry which is preliminary data.</text>
</comment>
<dbReference type="EMBL" id="JACDQQ010001873">
    <property type="protein sequence ID" value="MBA0087190.1"/>
    <property type="molecule type" value="Genomic_DNA"/>
</dbReference>
<reference evidence="1" key="1">
    <citation type="submission" date="2020-06" db="EMBL/GenBank/DDBJ databases">
        <title>Legume-microbial interactions unlock mineral nutrients during tropical forest succession.</title>
        <authorList>
            <person name="Epihov D.Z."/>
        </authorList>
    </citation>
    <scope>NUCLEOTIDE SEQUENCE [LARGE SCALE GENOMIC DNA]</scope>
    <source>
        <strain evidence="1">Pan2503</strain>
    </source>
</reference>
<evidence type="ECO:0000313" key="2">
    <source>
        <dbReference type="Proteomes" id="UP000567293"/>
    </source>
</evidence>
<sequence>MSAFREHKEELEHYEQMFGRERGRLAVSLDRITNALVLAGQHGVYCTSQRNPAVPAMDLRIIYQELVHAKELVQSVMEELRKAKQPPTD</sequence>
<keyword evidence="2" id="KW-1185">Reference proteome</keyword>
<evidence type="ECO:0000313" key="1">
    <source>
        <dbReference type="EMBL" id="MBA0087190.1"/>
    </source>
</evidence>
<organism evidence="1 2">
    <name type="scientific">Candidatus Acidiferrum panamense</name>
    <dbReference type="NCBI Taxonomy" id="2741543"/>
    <lineage>
        <taxon>Bacteria</taxon>
        <taxon>Pseudomonadati</taxon>
        <taxon>Acidobacteriota</taxon>
        <taxon>Terriglobia</taxon>
        <taxon>Candidatus Acidiferrales</taxon>
        <taxon>Candidatus Acidiferrum</taxon>
    </lineage>
</organism>
<gene>
    <name evidence="1" type="ORF">HRJ53_19575</name>
</gene>
<dbReference type="AlphaFoldDB" id="A0A7V8NTX5"/>
<accession>A0A7V8NTX5</accession>
<name>A0A7V8NTX5_9BACT</name>